<gene>
    <name evidence="2" type="ORF">CHRIB12_LOCUS7907</name>
</gene>
<accession>A0A915Z3I9</accession>
<name>A0A915Z3I9_9GLOM</name>
<feature type="region of interest" description="Disordered" evidence="1">
    <location>
        <begin position="50"/>
        <end position="70"/>
    </location>
</feature>
<dbReference type="Proteomes" id="UP000684084">
    <property type="component" value="Unassembled WGS sequence"/>
</dbReference>
<evidence type="ECO:0000313" key="3">
    <source>
        <dbReference type="Proteomes" id="UP000684084"/>
    </source>
</evidence>
<evidence type="ECO:0008006" key="4">
    <source>
        <dbReference type="Google" id="ProtNLM"/>
    </source>
</evidence>
<dbReference type="Pfam" id="PF13921">
    <property type="entry name" value="Myb_DNA-bind_6"/>
    <property type="match status" value="1"/>
</dbReference>
<feature type="region of interest" description="Disordered" evidence="1">
    <location>
        <begin position="1"/>
        <end position="26"/>
    </location>
</feature>
<organism evidence="2 3">
    <name type="scientific">Rhizophagus irregularis</name>
    <dbReference type="NCBI Taxonomy" id="588596"/>
    <lineage>
        <taxon>Eukaryota</taxon>
        <taxon>Fungi</taxon>
        <taxon>Fungi incertae sedis</taxon>
        <taxon>Mucoromycota</taxon>
        <taxon>Glomeromycotina</taxon>
        <taxon>Glomeromycetes</taxon>
        <taxon>Glomerales</taxon>
        <taxon>Glomeraceae</taxon>
        <taxon>Rhizophagus</taxon>
    </lineage>
</organism>
<evidence type="ECO:0000313" key="2">
    <source>
        <dbReference type="EMBL" id="CAB5359827.1"/>
    </source>
</evidence>
<reference evidence="2" key="1">
    <citation type="submission" date="2020-05" db="EMBL/GenBank/DDBJ databases">
        <authorList>
            <person name="Rincon C."/>
            <person name="Sanders R I."/>
            <person name="Robbins C."/>
            <person name="Chaturvedi A."/>
        </authorList>
    </citation>
    <scope>NUCLEOTIDE SEQUENCE</scope>
    <source>
        <strain evidence="2">CHB12</strain>
    </source>
</reference>
<protein>
    <recommendedName>
        <fullName evidence="4">HTH myb-type domain-containing protein</fullName>
    </recommendedName>
</protein>
<evidence type="ECO:0000256" key="1">
    <source>
        <dbReference type="SAM" id="MobiDB-lite"/>
    </source>
</evidence>
<dbReference type="VEuPathDB" id="FungiDB:RhiirFUN_017620"/>
<dbReference type="EMBL" id="CAGKOT010000014">
    <property type="protein sequence ID" value="CAB5359827.1"/>
    <property type="molecule type" value="Genomic_DNA"/>
</dbReference>
<dbReference type="AlphaFoldDB" id="A0A915Z3I9"/>
<sequence>MHSNRKESGVQGIQKDSQSAILEKGHDISEELTYNADQSKNDGTAIVKNSRQINRKQSGNNGHVNGDQNQVKNFLMVIKSARLRFRQEDDDDIKKYMKEFGHLPNCYALISEKMGNKINPKRIYQRWTNNLNPNLCHDSFNDNEKSFINEWVEEYKIRNPSS</sequence>
<comment type="caution">
    <text evidence="2">The sequence shown here is derived from an EMBL/GenBank/DDBJ whole genome shotgun (WGS) entry which is preliminary data.</text>
</comment>
<dbReference type="OrthoDB" id="2143914at2759"/>
<proteinExistence type="predicted"/>